<dbReference type="PROSITE" id="PS50041">
    <property type="entry name" value="C_TYPE_LECTIN_2"/>
    <property type="match status" value="1"/>
</dbReference>
<keyword evidence="3" id="KW-1185">Reference proteome</keyword>
<dbReference type="InterPro" id="IPR016186">
    <property type="entry name" value="C-type_lectin-like/link_sf"/>
</dbReference>
<evidence type="ECO:0000259" key="2">
    <source>
        <dbReference type="PROSITE" id="PS50041"/>
    </source>
</evidence>
<evidence type="ECO:0000256" key="1">
    <source>
        <dbReference type="SAM" id="SignalP"/>
    </source>
</evidence>
<dbReference type="CDD" id="cd00037">
    <property type="entry name" value="CLECT"/>
    <property type="match status" value="1"/>
</dbReference>
<gene>
    <name evidence="4" type="primary">LOC115631909</name>
</gene>
<dbReference type="Gene3D" id="3.10.100.10">
    <property type="entry name" value="Mannose-Binding Protein A, subunit A"/>
    <property type="match status" value="1"/>
</dbReference>
<dbReference type="GeneID" id="115631909"/>
<dbReference type="OrthoDB" id="7357196at2759"/>
<feature type="signal peptide" evidence="1">
    <location>
        <begin position="1"/>
        <end position="18"/>
    </location>
</feature>
<protein>
    <submittedName>
        <fullName evidence="4">C-type lectin domain family 4 member A-like</fullName>
    </submittedName>
</protein>
<accession>A0A6J2U9E2</accession>
<evidence type="ECO:0000313" key="3">
    <source>
        <dbReference type="Proteomes" id="UP000504634"/>
    </source>
</evidence>
<dbReference type="AlphaFoldDB" id="A0A6J2U9E2"/>
<dbReference type="SMART" id="SM00034">
    <property type="entry name" value="CLECT"/>
    <property type="match status" value="1"/>
</dbReference>
<dbReference type="RefSeq" id="XP_030384620.1">
    <property type="nucleotide sequence ID" value="XM_030528760.1"/>
</dbReference>
<dbReference type="Proteomes" id="UP000504634">
    <property type="component" value="Unplaced"/>
</dbReference>
<dbReference type="InterPro" id="IPR016187">
    <property type="entry name" value="CTDL_fold"/>
</dbReference>
<proteinExistence type="predicted"/>
<keyword evidence="1" id="KW-0732">Signal</keyword>
<dbReference type="InterPro" id="IPR001304">
    <property type="entry name" value="C-type_lectin-like"/>
</dbReference>
<dbReference type="SUPFAM" id="SSF56436">
    <property type="entry name" value="C-type lectin-like"/>
    <property type="match status" value="1"/>
</dbReference>
<name>A0A6J2U9E2_DROLE</name>
<sequence length="192" mass="22089">MLTVRSLCTISLLSCVLATCREGFKRVGTKCYIISDKKMEWLPARDFCAEKKTQMLVVENEKERDLLLTFLKSEGLELGCWGSGVWTAINCLKENRKFIVYPTNEQIPFDMWGPEQPDHDVQKCVSCCYHANPKALVYHDYWCYGEYRAVCQYPAPAEETEICVEVEQAPPYCKPLKHHASQNIKPLAKIEL</sequence>
<feature type="chain" id="PRO_5027061405" evidence="1">
    <location>
        <begin position="19"/>
        <end position="192"/>
    </location>
</feature>
<reference evidence="4" key="1">
    <citation type="submission" date="2025-08" db="UniProtKB">
        <authorList>
            <consortium name="RefSeq"/>
        </authorList>
    </citation>
    <scope>IDENTIFICATION</scope>
    <source>
        <strain evidence="4">11010-0011.00</strain>
        <tissue evidence="4">Whole body</tissue>
    </source>
</reference>
<feature type="domain" description="C-type lectin" evidence="2">
    <location>
        <begin position="27"/>
        <end position="152"/>
    </location>
</feature>
<evidence type="ECO:0000313" key="4">
    <source>
        <dbReference type="RefSeq" id="XP_030384620.1"/>
    </source>
</evidence>
<organism evidence="3 4">
    <name type="scientific">Drosophila lebanonensis</name>
    <name type="common">Fruit fly</name>
    <name type="synonym">Scaptodrosophila lebanonensis</name>
    <dbReference type="NCBI Taxonomy" id="7225"/>
    <lineage>
        <taxon>Eukaryota</taxon>
        <taxon>Metazoa</taxon>
        <taxon>Ecdysozoa</taxon>
        <taxon>Arthropoda</taxon>
        <taxon>Hexapoda</taxon>
        <taxon>Insecta</taxon>
        <taxon>Pterygota</taxon>
        <taxon>Neoptera</taxon>
        <taxon>Endopterygota</taxon>
        <taxon>Diptera</taxon>
        <taxon>Brachycera</taxon>
        <taxon>Muscomorpha</taxon>
        <taxon>Ephydroidea</taxon>
        <taxon>Drosophilidae</taxon>
        <taxon>Scaptodrosophila</taxon>
    </lineage>
</organism>